<dbReference type="RefSeq" id="WP_091641109.1">
    <property type="nucleotide sequence ID" value="NZ_FOEG01000002.1"/>
</dbReference>
<dbReference type="AlphaFoldDB" id="A0A1H8RZA5"/>
<organism evidence="1 2">
    <name type="scientific">Aquisalimonas asiatica</name>
    <dbReference type="NCBI Taxonomy" id="406100"/>
    <lineage>
        <taxon>Bacteria</taxon>
        <taxon>Pseudomonadati</taxon>
        <taxon>Pseudomonadota</taxon>
        <taxon>Gammaproteobacteria</taxon>
        <taxon>Chromatiales</taxon>
        <taxon>Ectothiorhodospiraceae</taxon>
        <taxon>Aquisalimonas</taxon>
    </lineage>
</organism>
<gene>
    <name evidence="1" type="ORF">SAMN04488052_102359</name>
</gene>
<sequence>MNHLTLDTDLRFAVCELVGSGAADALRDAGLPVPETEQTALPYGAGLVAFTGRNDYLVVTTDPWTPPDGTPPWCLTRSDRVLRLAGGDWDQAMRQLCPHDLRQLPEGGWLAAAVAGITAWLYRHPDHPDGILLGCDPSYGAYLDAMLTAVVRDHDRLAED</sequence>
<accession>A0A1H8RZA5</accession>
<proteinExistence type="predicted"/>
<reference evidence="1 2" key="1">
    <citation type="submission" date="2016-10" db="EMBL/GenBank/DDBJ databases">
        <authorList>
            <person name="de Groot N.N."/>
        </authorList>
    </citation>
    <scope>NUCLEOTIDE SEQUENCE [LARGE SCALE GENOMIC DNA]</scope>
    <source>
        <strain evidence="1 2">CGMCC 1.6291</strain>
    </source>
</reference>
<keyword evidence="2" id="KW-1185">Reference proteome</keyword>
<protein>
    <submittedName>
        <fullName evidence="1">Uncharacterized protein</fullName>
    </submittedName>
</protein>
<evidence type="ECO:0000313" key="1">
    <source>
        <dbReference type="EMBL" id="SEO71710.1"/>
    </source>
</evidence>
<dbReference type="Proteomes" id="UP000199657">
    <property type="component" value="Unassembled WGS sequence"/>
</dbReference>
<dbReference type="Gene3D" id="3.30.1360.120">
    <property type="entry name" value="Probable tRNA modification gtpase trme, domain 1"/>
    <property type="match status" value="1"/>
</dbReference>
<dbReference type="STRING" id="406100.SAMN04488052_102359"/>
<dbReference type="EMBL" id="FOEG01000002">
    <property type="protein sequence ID" value="SEO71710.1"/>
    <property type="molecule type" value="Genomic_DNA"/>
</dbReference>
<name>A0A1H8RZA5_9GAMM</name>
<dbReference type="SUPFAM" id="SSF103025">
    <property type="entry name" value="Folate-binding domain"/>
    <property type="match status" value="1"/>
</dbReference>
<dbReference type="OrthoDB" id="5781255at2"/>
<dbReference type="InterPro" id="IPR027266">
    <property type="entry name" value="TrmE/GcvT-like"/>
</dbReference>
<evidence type="ECO:0000313" key="2">
    <source>
        <dbReference type="Proteomes" id="UP000199657"/>
    </source>
</evidence>